<keyword evidence="2" id="KW-0812">Transmembrane</keyword>
<proteinExistence type="predicted"/>
<evidence type="ECO:0000313" key="5">
    <source>
        <dbReference type="EMBL" id="NER28191.1"/>
    </source>
</evidence>
<comment type="caution">
    <text evidence="5">The sequence shown here is derived from an EMBL/GenBank/DDBJ whole genome shotgun (WGS) entry which is preliminary data.</text>
</comment>
<reference evidence="5" key="1">
    <citation type="submission" date="2019-11" db="EMBL/GenBank/DDBJ databases">
        <title>Genomic insights into an expanded diversity of filamentous marine cyanobacteria reveals the extraordinary biosynthetic potential of Moorea and Okeania.</title>
        <authorList>
            <person name="Ferreira Leao T."/>
            <person name="Wang M."/>
            <person name="Moss N."/>
            <person name="Da Silva R."/>
            <person name="Sanders J."/>
            <person name="Nurk S."/>
            <person name="Gurevich A."/>
            <person name="Humphrey G."/>
            <person name="Reher R."/>
            <person name="Zhu Q."/>
            <person name="Belda-Ferre P."/>
            <person name="Glukhov E."/>
            <person name="Rex R."/>
            <person name="Dorrestein P.C."/>
            <person name="Knight R."/>
            <person name="Pevzner P."/>
            <person name="Gerwick W.H."/>
            <person name="Gerwick L."/>
        </authorList>
    </citation>
    <scope>NUCLEOTIDE SEQUENCE</scope>
    <source>
        <strain evidence="5">SIO1C4</strain>
    </source>
</reference>
<name>A0A6B3NEV8_9CYAN</name>
<dbReference type="PANTHER" id="PTHR39344:SF1">
    <property type="entry name" value="UPF0182 PROTEIN SLL1060"/>
    <property type="match status" value="1"/>
</dbReference>
<keyword evidence="1" id="KW-1003">Cell membrane</keyword>
<keyword evidence="4" id="KW-0472">Membrane</keyword>
<accession>A0A6B3NEV8</accession>
<feature type="non-terminal residue" evidence="5">
    <location>
        <position position="1"/>
    </location>
</feature>
<dbReference type="Pfam" id="PF03699">
    <property type="entry name" value="UPF0182"/>
    <property type="match status" value="1"/>
</dbReference>
<sequence>TLNGNYQQVMLSPRELSYEQVPQRARTWVNQRLKYTHGYGLVMSPVNRVTSQGLPEFLIKDIPPVSRVDVQITRPEIYYGEETNSYIFTGTSTDEFDYPRAGENAFIRYNGKGGVPMGSLWRRLAYAYDFGSLKILISNYFTEQSRIHYYRRIKERVSKVAPFLRLDRDPYICVIDGKLQWVIDAYTLSDRYPYSEPVLGDLSNNFNYIRNSVKVIVDAYNGTMQFFVVDDNDPLLATYRKIFPKLFAASQTTPPQLKEHFRYPLDLFAIQAQMYLSYHMSDPEVFYNQEDLWRFPRELYEGNEQLMEPYYMIMRLPQGKTEEFILILPFTPGNKDNMIAWMAAHSNGENYGKLLLYEFPKQQLVYGPRQIEARIDQNPQISQQLTLWSQQGSKVIRGDLLVIPIQESLLYVEPIYLRAEQGELPELKRVIVAYDEEIVMTESLAESLALVFGDSEVRKPVPVSISPATSNLAQSALESFRRGQQALQEGNWTEYGKYQQELEKILEQLNH</sequence>
<evidence type="ECO:0000256" key="4">
    <source>
        <dbReference type="ARBA" id="ARBA00023136"/>
    </source>
</evidence>
<dbReference type="PANTHER" id="PTHR39344">
    <property type="entry name" value="UPF0182 PROTEIN SLL1060"/>
    <property type="match status" value="1"/>
</dbReference>
<evidence type="ECO:0000256" key="1">
    <source>
        <dbReference type="ARBA" id="ARBA00022475"/>
    </source>
</evidence>
<dbReference type="AlphaFoldDB" id="A0A6B3NEV8"/>
<organism evidence="5">
    <name type="scientific">Symploca sp. SIO1C4</name>
    <dbReference type="NCBI Taxonomy" id="2607765"/>
    <lineage>
        <taxon>Bacteria</taxon>
        <taxon>Bacillati</taxon>
        <taxon>Cyanobacteriota</taxon>
        <taxon>Cyanophyceae</taxon>
        <taxon>Coleofasciculales</taxon>
        <taxon>Coleofasciculaceae</taxon>
        <taxon>Symploca</taxon>
    </lineage>
</organism>
<evidence type="ECO:0000256" key="2">
    <source>
        <dbReference type="ARBA" id="ARBA00022692"/>
    </source>
</evidence>
<dbReference type="GO" id="GO:0016020">
    <property type="term" value="C:membrane"/>
    <property type="evidence" value="ECO:0007669"/>
    <property type="project" value="InterPro"/>
</dbReference>
<gene>
    <name evidence="5" type="ORF">F6J89_11305</name>
</gene>
<keyword evidence="3" id="KW-1133">Transmembrane helix</keyword>
<dbReference type="InterPro" id="IPR005372">
    <property type="entry name" value="UPF0182"/>
</dbReference>
<dbReference type="GO" id="GO:0005576">
    <property type="term" value="C:extracellular region"/>
    <property type="evidence" value="ECO:0007669"/>
    <property type="project" value="TreeGrafter"/>
</dbReference>
<dbReference type="EMBL" id="JAAHFQ010000181">
    <property type="protein sequence ID" value="NER28191.1"/>
    <property type="molecule type" value="Genomic_DNA"/>
</dbReference>
<protein>
    <submittedName>
        <fullName evidence="5">COG1615 family transporter</fullName>
    </submittedName>
</protein>
<evidence type="ECO:0000256" key="3">
    <source>
        <dbReference type="ARBA" id="ARBA00022989"/>
    </source>
</evidence>